<reference evidence="2" key="2">
    <citation type="submission" date="2020-01" db="EMBL/GenBank/DDBJ databases">
        <title>Complete genome investigation of Xanthomonas oryzae strains.</title>
        <authorList>
            <person name="Kaur A."/>
            <person name="Bansal K."/>
            <person name="Patil P.B."/>
        </authorList>
    </citation>
    <scope>NUCLEOTIDE SEQUENCE</scope>
    <source>
        <strain evidence="2">IXO792</strain>
    </source>
</reference>
<dbReference type="RefSeq" id="WP_069959773.1">
    <property type="nucleotide sequence ID" value="NZ_CP013675.1"/>
</dbReference>
<dbReference type="AlphaFoldDB" id="A0AAJ5SNA8"/>
<dbReference type="Proteomes" id="UP000187097">
    <property type="component" value="Chromosome"/>
</dbReference>
<feature type="transmembrane region" description="Helical" evidence="1">
    <location>
        <begin position="63"/>
        <end position="85"/>
    </location>
</feature>
<keyword evidence="1" id="KW-0812">Transmembrane</keyword>
<gene>
    <name evidence="2" type="ORF">IXO792_06570</name>
</gene>
<name>A0AAJ5SNA8_XANOO</name>
<evidence type="ECO:0000256" key="1">
    <source>
        <dbReference type="SAM" id="Phobius"/>
    </source>
</evidence>
<sequence>MKADNGAGSFLRRCRLWDVWIGPRVSTQVERRCPARHGGQCRALQIFTSASDRWDGTRQSSDVLGASLIWSLVAAGMVPFVAVTLQRCTDVAA</sequence>
<keyword evidence="1" id="KW-0472">Membrane</keyword>
<accession>A0AAJ5SNA8</accession>
<reference evidence="2" key="1">
    <citation type="submission" date="2015-01" db="EMBL/GenBank/DDBJ databases">
        <authorList>
            <person name="Midha S."/>
            <person name="Anil M.G."/>
            <person name="Mishra D."/>
            <person name="Brahma K."/>
            <person name="Laha G.S."/>
            <person name="Sundaram R.M."/>
            <person name="Sonti R.V."/>
            <person name="Patil P.B."/>
        </authorList>
    </citation>
    <scope>NUCLEOTIDE SEQUENCE</scope>
    <source>
        <strain evidence="2">IXO792</strain>
    </source>
</reference>
<evidence type="ECO:0000313" key="2">
    <source>
        <dbReference type="EMBL" id="UXW00839.1"/>
    </source>
</evidence>
<evidence type="ECO:0000313" key="3">
    <source>
        <dbReference type="Proteomes" id="UP000187097"/>
    </source>
</evidence>
<keyword evidence="1" id="KW-1133">Transmembrane helix</keyword>
<organism evidence="2 3">
    <name type="scientific">Xanthomonas oryzae pv. oryzae</name>
    <dbReference type="NCBI Taxonomy" id="64187"/>
    <lineage>
        <taxon>Bacteria</taxon>
        <taxon>Pseudomonadati</taxon>
        <taxon>Pseudomonadota</taxon>
        <taxon>Gammaproteobacteria</taxon>
        <taxon>Lysobacterales</taxon>
        <taxon>Lysobacteraceae</taxon>
        <taxon>Xanthomonas</taxon>
    </lineage>
</organism>
<proteinExistence type="predicted"/>
<protein>
    <submittedName>
        <fullName evidence="2">Uncharacterized protein</fullName>
    </submittedName>
</protein>
<dbReference type="EMBL" id="CP047493">
    <property type="protein sequence ID" value="UXW00839.1"/>
    <property type="molecule type" value="Genomic_DNA"/>
</dbReference>